<reference evidence="2" key="1">
    <citation type="journal article" date="2015" name="Nature">
        <title>Complex archaea that bridge the gap between prokaryotes and eukaryotes.</title>
        <authorList>
            <person name="Spang A."/>
            <person name="Saw J.H."/>
            <person name="Jorgensen S.L."/>
            <person name="Zaremba-Niedzwiedzka K."/>
            <person name="Martijn J."/>
            <person name="Lind A.E."/>
            <person name="van Eijk R."/>
            <person name="Schleper C."/>
            <person name="Guy L."/>
            <person name="Ettema T.J."/>
        </authorList>
    </citation>
    <scope>NUCLEOTIDE SEQUENCE</scope>
</reference>
<dbReference type="Pfam" id="PF12728">
    <property type="entry name" value="HTH_17"/>
    <property type="match status" value="1"/>
</dbReference>
<dbReference type="SUPFAM" id="SSF46955">
    <property type="entry name" value="Putative DNA-binding domain"/>
    <property type="match status" value="1"/>
</dbReference>
<dbReference type="InterPro" id="IPR041657">
    <property type="entry name" value="HTH_17"/>
</dbReference>
<dbReference type="InterPro" id="IPR010093">
    <property type="entry name" value="SinI_DNA-bd"/>
</dbReference>
<dbReference type="EMBL" id="LAZR01023152">
    <property type="protein sequence ID" value="KKL79495.1"/>
    <property type="molecule type" value="Genomic_DNA"/>
</dbReference>
<accession>A0A0F9HCS0</accession>
<evidence type="ECO:0000313" key="2">
    <source>
        <dbReference type="EMBL" id="KKL79495.1"/>
    </source>
</evidence>
<comment type="caution">
    <text evidence="2">The sequence shown here is derived from an EMBL/GenBank/DDBJ whole genome shotgun (WGS) entry which is preliminary data.</text>
</comment>
<proteinExistence type="predicted"/>
<organism evidence="2">
    <name type="scientific">marine sediment metagenome</name>
    <dbReference type="NCBI Taxonomy" id="412755"/>
    <lineage>
        <taxon>unclassified sequences</taxon>
        <taxon>metagenomes</taxon>
        <taxon>ecological metagenomes</taxon>
    </lineage>
</organism>
<name>A0A0F9HCS0_9ZZZZ</name>
<evidence type="ECO:0000259" key="1">
    <source>
        <dbReference type="Pfam" id="PF12728"/>
    </source>
</evidence>
<protein>
    <recommendedName>
        <fullName evidence="1">Helix-turn-helix domain-containing protein</fullName>
    </recommendedName>
</protein>
<dbReference type="AlphaFoldDB" id="A0A0F9HCS0"/>
<feature type="domain" description="Helix-turn-helix" evidence="1">
    <location>
        <begin position="10"/>
        <end position="54"/>
    </location>
</feature>
<dbReference type="Gene3D" id="1.10.1660.10">
    <property type="match status" value="1"/>
</dbReference>
<gene>
    <name evidence="2" type="ORF">LCGC14_2014260</name>
</gene>
<sequence length="110" mass="12515">MTTRSPTEKYLTHAEAADQLGLSPMSIWRWLKDGKIHATVIGGHRYIQQLEVDRIKGEVDEAAELLGVDPVTVWGWLKAGNKIQRTIDDDRIVPLREILRIKKELEEAAD</sequence>
<dbReference type="GO" id="GO:0003677">
    <property type="term" value="F:DNA binding"/>
    <property type="evidence" value="ECO:0007669"/>
    <property type="project" value="InterPro"/>
</dbReference>
<dbReference type="InterPro" id="IPR009061">
    <property type="entry name" value="DNA-bd_dom_put_sf"/>
</dbReference>
<dbReference type="NCBIfam" id="TIGR01764">
    <property type="entry name" value="excise"/>
    <property type="match status" value="1"/>
</dbReference>